<proteinExistence type="predicted"/>
<keyword evidence="1" id="KW-1133">Transmembrane helix</keyword>
<keyword evidence="1" id="KW-0812">Transmembrane</keyword>
<feature type="transmembrane region" description="Helical" evidence="1">
    <location>
        <begin position="27"/>
        <end position="48"/>
    </location>
</feature>
<evidence type="ECO:0000313" key="2">
    <source>
        <dbReference type="EMBL" id="PRY37839.1"/>
    </source>
</evidence>
<keyword evidence="3" id="KW-1185">Reference proteome</keyword>
<accession>A0A2T0SWS0</accession>
<gene>
    <name evidence="2" type="ORF">CLV43_10959</name>
</gene>
<evidence type="ECO:0000313" key="3">
    <source>
        <dbReference type="Proteomes" id="UP000239494"/>
    </source>
</evidence>
<dbReference type="Proteomes" id="UP000239494">
    <property type="component" value="Unassembled WGS sequence"/>
</dbReference>
<protein>
    <submittedName>
        <fullName evidence="2">Uncharacterized protein</fullName>
    </submittedName>
</protein>
<dbReference type="SUPFAM" id="SSF50969">
    <property type="entry name" value="YVTN repeat-like/Quinoprotein amine dehydrogenase"/>
    <property type="match status" value="1"/>
</dbReference>
<dbReference type="NCBIfam" id="NF041516">
    <property type="entry name" value="PA2928_fam"/>
    <property type="match status" value="1"/>
</dbReference>
<dbReference type="EMBL" id="PVTF01000009">
    <property type="protein sequence ID" value="PRY37839.1"/>
    <property type="molecule type" value="Genomic_DNA"/>
</dbReference>
<evidence type="ECO:0000256" key="1">
    <source>
        <dbReference type="SAM" id="Phobius"/>
    </source>
</evidence>
<dbReference type="AlphaFoldDB" id="A0A2T0SWS0"/>
<organism evidence="2 3">
    <name type="scientific">Umezawaea tangerina</name>
    <dbReference type="NCBI Taxonomy" id="84725"/>
    <lineage>
        <taxon>Bacteria</taxon>
        <taxon>Bacillati</taxon>
        <taxon>Actinomycetota</taxon>
        <taxon>Actinomycetes</taxon>
        <taxon>Pseudonocardiales</taxon>
        <taxon>Pseudonocardiaceae</taxon>
        <taxon>Umezawaea</taxon>
    </lineage>
</organism>
<sequence length="364" mass="37111">MYQTPQPYTPVAPYEAPRRVRRRFPRFLGVLVPLVFFAFMFFGFSYLASPEPDVHVQPGIAATSVDGHDVVLVPYERHGARGMFQLMAKDMFQVRLAAADPATGAVLWDTQLSDELIWNASVLAAGAKYAYLATDSGLVVVDLHGGAIVAQGDKVTGLGGQFVAAPSAYGYDAASHRVVAMNADGAVLAIPLDDLVAAPADQATAAAWAGALSTRTSLPTTPSTAAKAALGSDGRIELRERPGAPGGVLVRVAADGTETPAGVTVFHGAAIVLDGGNAAGSASGHVLVRHKRSVNDTGTALSAVSLATGVVTGSLDVTSAPDRAVTLPGGSTAVAAGDQVVALGADGRVTALHIGATDFFGSPS</sequence>
<keyword evidence="1" id="KW-0472">Membrane</keyword>
<dbReference type="InterPro" id="IPR011044">
    <property type="entry name" value="Quino_amine_DH_bsu"/>
</dbReference>
<dbReference type="InterPro" id="IPR048161">
    <property type="entry name" value="PA2928-like"/>
</dbReference>
<dbReference type="OrthoDB" id="4601746at2"/>
<reference evidence="2 3" key="1">
    <citation type="submission" date="2018-03" db="EMBL/GenBank/DDBJ databases">
        <title>Genomic Encyclopedia of Archaeal and Bacterial Type Strains, Phase II (KMG-II): from individual species to whole genera.</title>
        <authorList>
            <person name="Goeker M."/>
        </authorList>
    </citation>
    <scope>NUCLEOTIDE SEQUENCE [LARGE SCALE GENOMIC DNA]</scope>
    <source>
        <strain evidence="2 3">DSM 44720</strain>
    </source>
</reference>
<name>A0A2T0SWS0_9PSEU</name>
<comment type="caution">
    <text evidence="2">The sequence shown here is derived from an EMBL/GenBank/DDBJ whole genome shotgun (WGS) entry which is preliminary data.</text>
</comment>
<dbReference type="RefSeq" id="WP_106190757.1">
    <property type="nucleotide sequence ID" value="NZ_PVTF01000009.1"/>
</dbReference>